<reference evidence="1 2" key="1">
    <citation type="journal article" date="2020" name="Mol. Biol. Evol.">
        <title>Distinct Expression and Methylation Patterns for Genes with Different Fates following a Single Whole-Genome Duplication in Flowering Plants.</title>
        <authorList>
            <person name="Shi T."/>
            <person name="Rahmani R.S."/>
            <person name="Gugger P.F."/>
            <person name="Wang M."/>
            <person name="Li H."/>
            <person name="Zhang Y."/>
            <person name="Li Z."/>
            <person name="Wang Q."/>
            <person name="Van de Peer Y."/>
            <person name="Marchal K."/>
            <person name="Chen J."/>
        </authorList>
    </citation>
    <scope>NUCLEOTIDE SEQUENCE [LARGE SCALE GENOMIC DNA]</scope>
    <source>
        <tissue evidence="1">Leaf</tissue>
    </source>
</reference>
<protein>
    <submittedName>
        <fullName evidence="1">Uncharacterized protein</fullName>
    </submittedName>
</protein>
<evidence type="ECO:0000313" key="2">
    <source>
        <dbReference type="Proteomes" id="UP000607653"/>
    </source>
</evidence>
<keyword evidence="2" id="KW-1185">Reference proteome</keyword>
<proteinExistence type="predicted"/>
<accession>A0A822ZPR0</accession>
<gene>
    <name evidence="1" type="ORF">HUJ06_016407</name>
</gene>
<dbReference type="AlphaFoldDB" id="A0A822ZPR0"/>
<dbReference type="PANTHER" id="PTHR34996">
    <property type="entry name" value="OS06G0327400 PROTEIN"/>
    <property type="match status" value="1"/>
</dbReference>
<sequence>MGQLGYHRVGKKWHYHHHHHHRHQTKGFRVNSRRFSVYRLRTRFLYLVGIMITGWKASYGQAVASIKKSISSCGRGRSFGHHRYPAVDSKLGSSSSYSYGRSSNSFYSEAIADCLEFIKRTSISVDENPIDRR</sequence>
<organism evidence="1 2">
    <name type="scientific">Nelumbo nucifera</name>
    <name type="common">Sacred lotus</name>
    <dbReference type="NCBI Taxonomy" id="4432"/>
    <lineage>
        <taxon>Eukaryota</taxon>
        <taxon>Viridiplantae</taxon>
        <taxon>Streptophyta</taxon>
        <taxon>Embryophyta</taxon>
        <taxon>Tracheophyta</taxon>
        <taxon>Spermatophyta</taxon>
        <taxon>Magnoliopsida</taxon>
        <taxon>Proteales</taxon>
        <taxon>Nelumbonaceae</taxon>
        <taxon>Nelumbo</taxon>
    </lineage>
</organism>
<dbReference type="EMBL" id="DUZY01000008">
    <property type="protein sequence ID" value="DAD46470.1"/>
    <property type="molecule type" value="Genomic_DNA"/>
</dbReference>
<dbReference type="PANTHER" id="PTHR34996:SF3">
    <property type="entry name" value="OS06G0327400 PROTEIN"/>
    <property type="match status" value="1"/>
</dbReference>
<name>A0A822ZPR0_NELNU</name>
<evidence type="ECO:0000313" key="1">
    <source>
        <dbReference type="EMBL" id="DAD46470.1"/>
    </source>
</evidence>
<dbReference type="Proteomes" id="UP000607653">
    <property type="component" value="Unassembled WGS sequence"/>
</dbReference>
<comment type="caution">
    <text evidence="1">The sequence shown here is derived from an EMBL/GenBank/DDBJ whole genome shotgun (WGS) entry which is preliminary data.</text>
</comment>